<proteinExistence type="predicted"/>
<dbReference type="InterPro" id="IPR028098">
    <property type="entry name" value="Glyco_trans_4-like_N"/>
</dbReference>
<dbReference type="SUPFAM" id="SSF53756">
    <property type="entry name" value="UDP-Glycosyltransferase/glycogen phosphorylase"/>
    <property type="match status" value="1"/>
</dbReference>
<dbReference type="GO" id="GO:0016757">
    <property type="term" value="F:glycosyltransferase activity"/>
    <property type="evidence" value="ECO:0007669"/>
    <property type="project" value="InterPro"/>
</dbReference>
<evidence type="ECO:0000259" key="2">
    <source>
        <dbReference type="Pfam" id="PF13439"/>
    </source>
</evidence>
<gene>
    <name evidence="3" type="ORF">SAMN05444420_102268</name>
</gene>
<dbReference type="Pfam" id="PF00534">
    <property type="entry name" value="Glycos_transf_1"/>
    <property type="match status" value="1"/>
</dbReference>
<keyword evidence="4" id="KW-1185">Reference proteome</keyword>
<dbReference type="NCBIfam" id="TIGR03999">
    <property type="entry name" value="thiol_BshA"/>
    <property type="match status" value="1"/>
</dbReference>
<comment type="caution">
    <text evidence="3">The sequence shown here is derived from an EMBL/GenBank/DDBJ whole genome shotgun (WGS) entry which is preliminary data.</text>
</comment>
<dbReference type="AlphaFoldDB" id="A0A1H2TPP4"/>
<dbReference type="GeneID" id="85016361"/>
<dbReference type="RefSeq" id="WP_016420148.1">
    <property type="nucleotide sequence ID" value="NZ_FNND01000002.1"/>
</dbReference>
<name>A0A1H2TPP4_9FLAO</name>
<protein>
    <submittedName>
        <fullName evidence="3">N-acetyl-alpha-D-glucosaminyl L-malate synthase BshA</fullName>
    </submittedName>
</protein>
<dbReference type="GO" id="GO:0071793">
    <property type="term" value="P:bacillithiol biosynthetic process"/>
    <property type="evidence" value="ECO:0007669"/>
    <property type="project" value="InterPro"/>
</dbReference>
<sequence>MNIAIVCYSTFGGSGVVATELGVALAQKGYQIHFITYGQPVRLSAFHKNIHLHQVYVEEYPLFRYQPYELALSSKMVEVVREYNIDIIHAHYAIPHAYTAYMAKQILEKEGLDVKIITTLHGTDITLVGNHPYYKTAVNFSINASDAVTAVSYSLREMTYELFDVQKHINVIPNFINIEKKKQHPKTCHRAMLANPDEVILTHVSNFRKVKRACDVVRVFHKVLQHKKARLIMVGDGPDRENAQALAHDLEIQNYVNFLGNYLDVNDILCSSDLFLLPSESESFGLAALEAMAEGVPVISSNAGGIPEVNKQGVSGFLSPVGNIEDMARNALVILHDKETLAKFKAQAFAEASLFDEAKIIPMYEAVYKLVMSE</sequence>
<dbReference type="InterPro" id="IPR001296">
    <property type="entry name" value="Glyco_trans_1"/>
</dbReference>
<evidence type="ECO:0000259" key="1">
    <source>
        <dbReference type="Pfam" id="PF00534"/>
    </source>
</evidence>
<organism evidence="3 4">
    <name type="scientific">Capnocytophaga granulosa</name>
    <dbReference type="NCBI Taxonomy" id="45242"/>
    <lineage>
        <taxon>Bacteria</taxon>
        <taxon>Pseudomonadati</taxon>
        <taxon>Bacteroidota</taxon>
        <taxon>Flavobacteriia</taxon>
        <taxon>Flavobacteriales</taxon>
        <taxon>Flavobacteriaceae</taxon>
        <taxon>Capnocytophaga</taxon>
    </lineage>
</organism>
<dbReference type="PANTHER" id="PTHR45947:SF3">
    <property type="entry name" value="SULFOQUINOVOSYL TRANSFERASE SQD2"/>
    <property type="match status" value="1"/>
</dbReference>
<feature type="domain" description="Glycosyltransferase subfamily 4-like N-terminal" evidence="2">
    <location>
        <begin position="11"/>
        <end position="179"/>
    </location>
</feature>
<dbReference type="EMBL" id="FNND01000002">
    <property type="protein sequence ID" value="SDW45738.1"/>
    <property type="molecule type" value="Genomic_DNA"/>
</dbReference>
<accession>A0A1H2TPP4</accession>
<dbReference type="Gene3D" id="3.40.50.2000">
    <property type="entry name" value="Glycogen Phosphorylase B"/>
    <property type="match status" value="2"/>
</dbReference>
<evidence type="ECO:0000313" key="4">
    <source>
        <dbReference type="Proteomes" id="UP000182771"/>
    </source>
</evidence>
<dbReference type="Pfam" id="PF13439">
    <property type="entry name" value="Glyco_transf_4"/>
    <property type="match status" value="1"/>
</dbReference>
<evidence type="ECO:0000313" key="3">
    <source>
        <dbReference type="EMBL" id="SDW45738.1"/>
    </source>
</evidence>
<dbReference type="PANTHER" id="PTHR45947">
    <property type="entry name" value="SULFOQUINOVOSYL TRANSFERASE SQD2"/>
    <property type="match status" value="1"/>
</dbReference>
<dbReference type="Proteomes" id="UP000182771">
    <property type="component" value="Unassembled WGS sequence"/>
</dbReference>
<dbReference type="InterPro" id="IPR050194">
    <property type="entry name" value="Glycosyltransferase_grp1"/>
</dbReference>
<feature type="domain" description="Glycosyl transferase family 1" evidence="1">
    <location>
        <begin position="193"/>
        <end position="348"/>
    </location>
</feature>
<reference evidence="3 4" key="1">
    <citation type="submission" date="2016-10" db="EMBL/GenBank/DDBJ databases">
        <authorList>
            <person name="Varghese N."/>
            <person name="Submissions S."/>
        </authorList>
    </citation>
    <scope>NUCLEOTIDE SEQUENCE [LARGE SCALE GENOMIC DNA]</scope>
    <source>
        <strain evidence="3 4">DSM 11449</strain>
    </source>
</reference>
<dbReference type="OrthoDB" id="9810929at2"/>
<dbReference type="InterPro" id="IPR023881">
    <property type="entry name" value="Thiol_BshA"/>
</dbReference>